<gene>
    <name evidence="2" type="ORF">HPC72_04770</name>
</gene>
<reference evidence="2 3" key="1">
    <citation type="submission" date="2020-05" db="EMBL/GenBank/DDBJ databases">
        <title>Actinomyces sp. zg-325.</title>
        <authorList>
            <person name="Yang C."/>
        </authorList>
    </citation>
    <scope>NUCLEOTIDE SEQUENCE [LARGE SCALE GENOMIC DNA]</scope>
    <source>
        <strain evidence="3">zg-325</strain>
    </source>
</reference>
<feature type="domain" description="NADP-dependent oxidoreductase" evidence="1">
    <location>
        <begin position="16"/>
        <end position="307"/>
    </location>
</feature>
<dbReference type="RefSeq" id="WP_159523062.1">
    <property type="nucleotide sequence ID" value="NZ_CP053642.1"/>
</dbReference>
<dbReference type="Gene3D" id="3.20.20.100">
    <property type="entry name" value="NADP-dependent oxidoreductase domain"/>
    <property type="match status" value="1"/>
</dbReference>
<dbReference type="SUPFAM" id="SSF51430">
    <property type="entry name" value="NAD(P)-linked oxidoreductase"/>
    <property type="match status" value="1"/>
</dbReference>
<sequence length="326" mass="34441">MEYRRLGRTGLRVSAVGLGTMTWGRDTDEVEAKDQLGIFLDAGGTLLDTAATYTEGLAERTIGTLLRDYVNRQDLIIVSKAGVRTWRTGDGPATADASRGTLLDSLDATLETLGTDHLDLWLVQVPDPATPLEETADALRRAVASGRARYVGVSNHPAWASARVASLLAEGPDAPGMAAVEVEHSLLNRGIEREVIPAAEAMGFGVIGYAPLGRGVLSGKYRATIPADSRAASPHLRSYASAYLGSEHRGIVESVATAAAGLDRKPVEVALAWARDAEGIASTIVGARTPAQLQGALSAQDLDLPTQIRHALGEVSAPRIGYPERF</sequence>
<evidence type="ECO:0000313" key="3">
    <source>
        <dbReference type="Proteomes" id="UP000504752"/>
    </source>
</evidence>
<dbReference type="EMBL" id="CP053642">
    <property type="protein sequence ID" value="QKD79660.1"/>
    <property type="molecule type" value="Genomic_DNA"/>
</dbReference>
<dbReference type="Proteomes" id="UP000504752">
    <property type="component" value="Chromosome"/>
</dbReference>
<dbReference type="Pfam" id="PF00248">
    <property type="entry name" value="Aldo_ket_red"/>
    <property type="match status" value="1"/>
</dbReference>
<evidence type="ECO:0000313" key="2">
    <source>
        <dbReference type="EMBL" id="QKD79660.1"/>
    </source>
</evidence>
<dbReference type="KEGG" id="amam:HPC72_04770"/>
<dbReference type="GO" id="GO:0005829">
    <property type="term" value="C:cytosol"/>
    <property type="evidence" value="ECO:0007669"/>
    <property type="project" value="TreeGrafter"/>
</dbReference>
<proteinExistence type="predicted"/>
<dbReference type="InterPro" id="IPR036812">
    <property type="entry name" value="NAD(P)_OxRdtase_dom_sf"/>
</dbReference>
<organism evidence="2 3">
    <name type="scientific">Actinomyces marmotae</name>
    <dbReference type="NCBI Taxonomy" id="2737173"/>
    <lineage>
        <taxon>Bacteria</taxon>
        <taxon>Bacillati</taxon>
        <taxon>Actinomycetota</taxon>
        <taxon>Actinomycetes</taxon>
        <taxon>Actinomycetales</taxon>
        <taxon>Actinomycetaceae</taxon>
        <taxon>Actinomyces</taxon>
    </lineage>
</organism>
<protein>
    <submittedName>
        <fullName evidence="2">Aldo/keto reductase</fullName>
    </submittedName>
</protein>
<dbReference type="InterPro" id="IPR023210">
    <property type="entry name" value="NADP_OxRdtase_dom"/>
</dbReference>
<name>A0A6M8B4W4_9ACTO</name>
<accession>A0A6M8B4W4</accession>
<keyword evidence="3" id="KW-1185">Reference proteome</keyword>
<dbReference type="PANTHER" id="PTHR43364">
    <property type="entry name" value="NADH-SPECIFIC METHYLGLYOXAL REDUCTASE-RELATED"/>
    <property type="match status" value="1"/>
</dbReference>
<dbReference type="AlphaFoldDB" id="A0A6M8B4W4"/>
<dbReference type="InterPro" id="IPR050523">
    <property type="entry name" value="AKR_Detox_Biosynth"/>
</dbReference>
<dbReference type="PANTHER" id="PTHR43364:SF18">
    <property type="entry name" value="OXIDOREDUCTASE"/>
    <property type="match status" value="1"/>
</dbReference>
<evidence type="ECO:0000259" key="1">
    <source>
        <dbReference type="Pfam" id="PF00248"/>
    </source>
</evidence>